<dbReference type="SMART" id="SM00387">
    <property type="entry name" value="HATPase_c"/>
    <property type="match status" value="1"/>
</dbReference>
<dbReference type="RefSeq" id="WP_139262621.1">
    <property type="nucleotide sequence ID" value="NZ_FRAV01000011.1"/>
</dbReference>
<dbReference type="PANTHER" id="PTHR43304:SF1">
    <property type="entry name" value="PAC DOMAIN-CONTAINING PROTEIN"/>
    <property type="match status" value="1"/>
</dbReference>
<gene>
    <name evidence="10" type="ORF">SAMN05444267_10112</name>
</gene>
<dbReference type="STRING" id="1302687.SAMN05444267_10112"/>
<evidence type="ECO:0000256" key="5">
    <source>
        <dbReference type="ARBA" id="ARBA00022777"/>
    </source>
</evidence>
<keyword evidence="5" id="KW-0418">Kinase</keyword>
<dbReference type="CDD" id="cd00082">
    <property type="entry name" value="HisKA"/>
    <property type="match status" value="1"/>
</dbReference>
<dbReference type="InterPro" id="IPR036890">
    <property type="entry name" value="HATPase_C_sf"/>
</dbReference>
<dbReference type="NCBIfam" id="TIGR00229">
    <property type="entry name" value="sensory_box"/>
    <property type="match status" value="2"/>
</dbReference>
<dbReference type="InterPro" id="IPR035965">
    <property type="entry name" value="PAS-like_dom_sf"/>
</dbReference>
<dbReference type="SMART" id="SM00086">
    <property type="entry name" value="PAC"/>
    <property type="match status" value="2"/>
</dbReference>
<protein>
    <recommendedName>
        <fullName evidence="2">histidine kinase</fullName>
        <ecNumber evidence="2">2.7.13.3</ecNumber>
    </recommendedName>
</protein>
<dbReference type="InterPro" id="IPR003594">
    <property type="entry name" value="HATPase_dom"/>
</dbReference>
<evidence type="ECO:0000313" key="10">
    <source>
        <dbReference type="EMBL" id="SHL04715.1"/>
    </source>
</evidence>
<dbReference type="SMART" id="SM00388">
    <property type="entry name" value="HisKA"/>
    <property type="match status" value="1"/>
</dbReference>
<evidence type="ECO:0000259" key="7">
    <source>
        <dbReference type="PROSITE" id="PS50109"/>
    </source>
</evidence>
<dbReference type="PRINTS" id="PR00344">
    <property type="entry name" value="BCTRLSENSOR"/>
</dbReference>
<dbReference type="Pfam" id="PF02518">
    <property type="entry name" value="HATPase_c"/>
    <property type="match status" value="1"/>
</dbReference>
<dbReference type="PANTHER" id="PTHR43304">
    <property type="entry name" value="PHYTOCHROME-LIKE PROTEIN CPH1"/>
    <property type="match status" value="1"/>
</dbReference>
<dbReference type="InterPro" id="IPR003661">
    <property type="entry name" value="HisK_dim/P_dom"/>
</dbReference>
<dbReference type="FunFam" id="3.30.565.10:FF:000006">
    <property type="entry name" value="Sensor histidine kinase WalK"/>
    <property type="match status" value="1"/>
</dbReference>
<dbReference type="PROSITE" id="PS50113">
    <property type="entry name" value="PAC"/>
    <property type="match status" value="1"/>
</dbReference>
<dbReference type="InterPro" id="IPR000014">
    <property type="entry name" value="PAS"/>
</dbReference>
<proteinExistence type="predicted"/>
<dbReference type="Gene3D" id="3.30.450.20">
    <property type="entry name" value="PAS domain"/>
    <property type="match status" value="3"/>
</dbReference>
<sequence>MADIGYLCLLFEPIMNSPDYIAPEQLLSILFKSPNATAVYTGEDITIVSANEAMLAFWGKDKSVIGKNFFDALPELSGQPFLDILKQVWNSGKTYIAKDYPAILKVDGILQNFYFDFEYKAILNEHGKTSYILHTASEVSEKMEARKMVKEKSKAEKQLTKDLVDLNEEYLVANEELLLINNKLETVNKELVYFKNQLQEVNNTLLESEKRFRSLVEYSPVAMASLKGENFTVDVVNESILQIWGKDRSVIGLPLRLALPEIETQPFLGILREVYESGKNFYGQELKVRLSVDGKLTDRYLNFVYKPISGTDGKTTAILVVASDVTDQVNARETVLEMNTRLQIALDASSLGSTEVNLATGIMQSNDQFKRNFGFSDDEEFAYSDLFEAMLPEHRERVRGLVQEAIRTNGIYKTEYPIKWRDGSLHWIQAHGRPRYDKNGKGDRMVGMTADITDKKLFEQRKDDFLSIASHELKTPITSLKASLQLLDRMKNKPFSETHIRLIEQSGKSVEKVVVLIDDLLNMSRMSEDQLRLEKTKFNLHDMLSMSCNHVRMEGKYDLIIEGDKNLELYADEHRIDQVVINFVNNAVKYAPDSKQIHIIIESQEGHVKVSVKDSGNGIDAKILPHLFDRYFRVDHSGKSYSGLGLGLYICSEIIRKHEGQIGAESTIGEGSTFWFTLPV</sequence>
<reference evidence="11" key="1">
    <citation type="submission" date="2016-11" db="EMBL/GenBank/DDBJ databases">
        <authorList>
            <person name="Varghese N."/>
            <person name="Submissions S."/>
        </authorList>
    </citation>
    <scope>NUCLEOTIDE SEQUENCE [LARGE SCALE GENOMIC DNA]</scope>
    <source>
        <strain evidence="11">DSM 26899</strain>
    </source>
</reference>
<comment type="catalytic activity">
    <reaction evidence="1">
        <text>ATP + protein L-histidine = ADP + protein N-phospho-L-histidine.</text>
        <dbReference type="EC" id="2.7.13.3"/>
    </reaction>
</comment>
<dbReference type="InterPro" id="IPR013655">
    <property type="entry name" value="PAS_fold_3"/>
</dbReference>
<dbReference type="CDD" id="cd00130">
    <property type="entry name" value="PAS"/>
    <property type="match status" value="1"/>
</dbReference>
<dbReference type="AlphaFoldDB" id="A0A1M6XFY0"/>
<name>A0A1M6XFY0_9FLAO</name>
<keyword evidence="6" id="KW-0175">Coiled coil</keyword>
<dbReference type="PROSITE" id="PS50112">
    <property type="entry name" value="PAS"/>
    <property type="match status" value="1"/>
</dbReference>
<dbReference type="InterPro" id="IPR004358">
    <property type="entry name" value="Sig_transdc_His_kin-like_C"/>
</dbReference>
<feature type="domain" description="PAS" evidence="8">
    <location>
        <begin position="338"/>
        <end position="409"/>
    </location>
</feature>
<evidence type="ECO:0000259" key="8">
    <source>
        <dbReference type="PROSITE" id="PS50112"/>
    </source>
</evidence>
<dbReference type="SUPFAM" id="SSF55785">
    <property type="entry name" value="PYP-like sensor domain (PAS domain)"/>
    <property type="match status" value="3"/>
</dbReference>
<dbReference type="InterPro" id="IPR052162">
    <property type="entry name" value="Sensor_kinase/Photoreceptor"/>
</dbReference>
<evidence type="ECO:0000256" key="1">
    <source>
        <dbReference type="ARBA" id="ARBA00000085"/>
    </source>
</evidence>
<organism evidence="10 11">
    <name type="scientific">Chryseobacterium polytrichastri</name>
    <dbReference type="NCBI Taxonomy" id="1302687"/>
    <lineage>
        <taxon>Bacteria</taxon>
        <taxon>Pseudomonadati</taxon>
        <taxon>Bacteroidota</taxon>
        <taxon>Flavobacteriia</taxon>
        <taxon>Flavobacteriales</taxon>
        <taxon>Weeksellaceae</taxon>
        <taxon>Chryseobacterium group</taxon>
        <taxon>Chryseobacterium</taxon>
    </lineage>
</organism>
<dbReference type="InterPro" id="IPR013656">
    <property type="entry name" value="PAS_4"/>
</dbReference>
<keyword evidence="11" id="KW-1185">Reference proteome</keyword>
<dbReference type="Proteomes" id="UP000184364">
    <property type="component" value="Unassembled WGS sequence"/>
</dbReference>
<accession>A0A1M6XFY0</accession>
<feature type="domain" description="PAC" evidence="9">
    <location>
        <begin position="412"/>
        <end position="464"/>
    </location>
</feature>
<dbReference type="GO" id="GO:0000155">
    <property type="term" value="F:phosphorelay sensor kinase activity"/>
    <property type="evidence" value="ECO:0007669"/>
    <property type="project" value="InterPro"/>
</dbReference>
<feature type="coiled-coil region" evidence="6">
    <location>
        <begin position="149"/>
        <end position="204"/>
    </location>
</feature>
<evidence type="ECO:0000256" key="2">
    <source>
        <dbReference type="ARBA" id="ARBA00012438"/>
    </source>
</evidence>
<feature type="domain" description="Histidine kinase" evidence="7">
    <location>
        <begin position="468"/>
        <end position="680"/>
    </location>
</feature>
<dbReference type="InterPro" id="IPR000700">
    <property type="entry name" value="PAS-assoc_C"/>
</dbReference>
<dbReference type="OrthoDB" id="9766459at2"/>
<evidence type="ECO:0000256" key="6">
    <source>
        <dbReference type="SAM" id="Coils"/>
    </source>
</evidence>
<dbReference type="PROSITE" id="PS50109">
    <property type="entry name" value="HIS_KIN"/>
    <property type="match status" value="1"/>
</dbReference>
<dbReference type="SUPFAM" id="SSF47384">
    <property type="entry name" value="Homodimeric domain of signal transducing histidine kinase"/>
    <property type="match status" value="1"/>
</dbReference>
<dbReference type="Pfam" id="PF08448">
    <property type="entry name" value="PAS_4"/>
    <property type="match status" value="2"/>
</dbReference>
<dbReference type="InterPro" id="IPR001610">
    <property type="entry name" value="PAC"/>
</dbReference>
<dbReference type="Pfam" id="PF08447">
    <property type="entry name" value="PAS_3"/>
    <property type="match status" value="1"/>
</dbReference>
<dbReference type="Gene3D" id="1.10.287.130">
    <property type="match status" value="1"/>
</dbReference>
<evidence type="ECO:0000256" key="3">
    <source>
        <dbReference type="ARBA" id="ARBA00022553"/>
    </source>
</evidence>
<dbReference type="InterPro" id="IPR036097">
    <property type="entry name" value="HisK_dim/P_sf"/>
</dbReference>
<dbReference type="Pfam" id="PF00512">
    <property type="entry name" value="HisKA"/>
    <property type="match status" value="1"/>
</dbReference>
<dbReference type="Gene3D" id="3.30.565.10">
    <property type="entry name" value="Histidine kinase-like ATPase, C-terminal domain"/>
    <property type="match status" value="1"/>
</dbReference>
<keyword evidence="3" id="KW-0597">Phosphoprotein</keyword>
<dbReference type="EC" id="2.7.13.3" evidence="2"/>
<dbReference type="SUPFAM" id="SSF55874">
    <property type="entry name" value="ATPase domain of HSP90 chaperone/DNA topoisomerase II/histidine kinase"/>
    <property type="match status" value="1"/>
</dbReference>
<dbReference type="InterPro" id="IPR005467">
    <property type="entry name" value="His_kinase_dom"/>
</dbReference>
<evidence type="ECO:0000256" key="4">
    <source>
        <dbReference type="ARBA" id="ARBA00022679"/>
    </source>
</evidence>
<dbReference type="EMBL" id="FRAV01000011">
    <property type="protein sequence ID" value="SHL04715.1"/>
    <property type="molecule type" value="Genomic_DNA"/>
</dbReference>
<keyword evidence="4" id="KW-0808">Transferase</keyword>
<evidence type="ECO:0000259" key="9">
    <source>
        <dbReference type="PROSITE" id="PS50113"/>
    </source>
</evidence>
<evidence type="ECO:0000313" key="11">
    <source>
        <dbReference type="Proteomes" id="UP000184364"/>
    </source>
</evidence>
<dbReference type="SMART" id="SM00091">
    <property type="entry name" value="PAS"/>
    <property type="match status" value="3"/>
</dbReference>